<proteinExistence type="predicted"/>
<reference evidence="2 3" key="1">
    <citation type="submission" date="2017-06" db="EMBL/GenBank/DDBJ databases">
        <title>Comparative genomic analysis of Ambrosia Fusariam Clade fungi.</title>
        <authorList>
            <person name="Stajich J.E."/>
            <person name="Carrillo J."/>
            <person name="Kijimoto T."/>
            <person name="Eskalen A."/>
            <person name="O'Donnell K."/>
            <person name="Kasson M."/>
        </authorList>
    </citation>
    <scope>NUCLEOTIDE SEQUENCE [LARGE SCALE GENOMIC DNA]</scope>
    <source>
        <strain evidence="2 3">NRRL62606</strain>
    </source>
</reference>
<protein>
    <submittedName>
        <fullName evidence="2">Uncharacterized protein</fullName>
    </submittedName>
</protein>
<comment type="caution">
    <text evidence="2">The sequence shown here is derived from an EMBL/GenBank/DDBJ whole genome shotgun (WGS) entry which is preliminary data.</text>
</comment>
<name>A0A428RQ05_9HYPO</name>
<dbReference type="AlphaFoldDB" id="A0A428RQ05"/>
<dbReference type="Proteomes" id="UP000287972">
    <property type="component" value="Unassembled WGS sequence"/>
</dbReference>
<evidence type="ECO:0000313" key="2">
    <source>
        <dbReference type="EMBL" id="RSL79570.1"/>
    </source>
</evidence>
<organism evidence="2 3">
    <name type="scientific">Fusarium floridanum</name>
    <dbReference type="NCBI Taxonomy" id="1325733"/>
    <lineage>
        <taxon>Eukaryota</taxon>
        <taxon>Fungi</taxon>
        <taxon>Dikarya</taxon>
        <taxon>Ascomycota</taxon>
        <taxon>Pezizomycotina</taxon>
        <taxon>Sordariomycetes</taxon>
        <taxon>Hypocreomycetidae</taxon>
        <taxon>Hypocreales</taxon>
        <taxon>Nectriaceae</taxon>
        <taxon>Fusarium</taxon>
        <taxon>Fusarium solani species complex</taxon>
    </lineage>
</organism>
<dbReference type="EMBL" id="NKCL01000171">
    <property type="protein sequence ID" value="RSL79570.1"/>
    <property type="molecule type" value="Genomic_DNA"/>
</dbReference>
<gene>
    <name evidence="2" type="ORF">CEP51_007275</name>
</gene>
<feature type="region of interest" description="Disordered" evidence="1">
    <location>
        <begin position="129"/>
        <end position="180"/>
    </location>
</feature>
<sequence>MTSSKRSRDEFRERAYVAASRRTDRNIKARMESAIMASEMHKKRTGKRLRITEDIVTGDAPYEEEQDSWLHQQTCSVVPKLSMGVEGISKESLTSAILAKTEQEWRENEINRLFAQAFPNFGRQFQLPVRTTPEEDKPPREPTSRNTGGLDQQHPHEHLQNGSLTSNPDEPAGDALPRPREDSLESLLGETPSLLGSDATTLTSCSPSFMPDLSNEAGMLSEFFDPNGTEGLYPNDYTAIGEGFSFKADDFAQGDDINDWLQHVCDSGDMLEMTGWDSQPFDGTMDDWWPMIIDDSAQLATSAF</sequence>
<evidence type="ECO:0000313" key="3">
    <source>
        <dbReference type="Proteomes" id="UP000287972"/>
    </source>
</evidence>
<evidence type="ECO:0000256" key="1">
    <source>
        <dbReference type="SAM" id="MobiDB-lite"/>
    </source>
</evidence>
<accession>A0A428RQ05</accession>
<keyword evidence="3" id="KW-1185">Reference proteome</keyword>
<feature type="compositionally biased region" description="Basic and acidic residues" evidence="1">
    <location>
        <begin position="132"/>
        <end position="143"/>
    </location>
</feature>